<keyword evidence="8" id="KW-0547">Nucleotide-binding</keyword>
<evidence type="ECO:0000256" key="12">
    <source>
        <dbReference type="ARBA" id="ARBA00023012"/>
    </source>
</evidence>
<dbReference type="PANTHER" id="PTHR43711">
    <property type="entry name" value="TWO-COMPONENT HISTIDINE KINASE"/>
    <property type="match status" value="1"/>
</dbReference>
<dbReference type="PROSITE" id="PS50109">
    <property type="entry name" value="HIS_KIN"/>
    <property type="match status" value="1"/>
</dbReference>
<evidence type="ECO:0000256" key="6">
    <source>
        <dbReference type="ARBA" id="ARBA00022679"/>
    </source>
</evidence>
<keyword evidence="6" id="KW-0808">Transferase</keyword>
<dbReference type="SMART" id="SM00388">
    <property type="entry name" value="HisKA"/>
    <property type="match status" value="1"/>
</dbReference>
<dbReference type="AlphaFoldDB" id="A0A6J4LQ85"/>
<evidence type="ECO:0000256" key="13">
    <source>
        <dbReference type="ARBA" id="ARBA00023136"/>
    </source>
</evidence>
<dbReference type="EMBL" id="CADCUD010000115">
    <property type="protein sequence ID" value="CAA9336950.1"/>
    <property type="molecule type" value="Genomic_DNA"/>
</dbReference>
<dbReference type="GO" id="GO:0005886">
    <property type="term" value="C:plasma membrane"/>
    <property type="evidence" value="ECO:0007669"/>
    <property type="project" value="UniProtKB-SubCell"/>
</dbReference>
<dbReference type="SMART" id="SM00304">
    <property type="entry name" value="HAMP"/>
    <property type="match status" value="1"/>
</dbReference>
<dbReference type="InterPro" id="IPR047669">
    <property type="entry name" value="MtrAB_MtrB"/>
</dbReference>
<dbReference type="Pfam" id="PF00672">
    <property type="entry name" value="HAMP"/>
    <property type="match status" value="1"/>
</dbReference>
<evidence type="ECO:0000256" key="1">
    <source>
        <dbReference type="ARBA" id="ARBA00000085"/>
    </source>
</evidence>
<dbReference type="NCBIfam" id="NF040691">
    <property type="entry name" value="MtrAB_MtrB"/>
    <property type="match status" value="1"/>
</dbReference>
<keyword evidence="12" id="KW-0902">Two-component regulatory system</keyword>
<dbReference type="Pfam" id="PF02518">
    <property type="entry name" value="HATPase_c"/>
    <property type="match status" value="1"/>
</dbReference>
<evidence type="ECO:0000256" key="7">
    <source>
        <dbReference type="ARBA" id="ARBA00022692"/>
    </source>
</evidence>
<keyword evidence="10" id="KW-0067">ATP-binding</keyword>
<dbReference type="Pfam" id="PF00512">
    <property type="entry name" value="HisKA"/>
    <property type="match status" value="1"/>
</dbReference>
<dbReference type="SUPFAM" id="SSF158472">
    <property type="entry name" value="HAMP domain-like"/>
    <property type="match status" value="1"/>
</dbReference>
<dbReference type="CDD" id="cd00075">
    <property type="entry name" value="HATPase"/>
    <property type="match status" value="1"/>
</dbReference>
<proteinExistence type="predicted"/>
<dbReference type="EC" id="2.7.13.3" evidence="3"/>
<dbReference type="InterPro" id="IPR036890">
    <property type="entry name" value="HATPase_C_sf"/>
</dbReference>
<keyword evidence="5" id="KW-0597">Phosphoprotein</keyword>
<dbReference type="InterPro" id="IPR003660">
    <property type="entry name" value="HAMP_dom"/>
</dbReference>
<feature type="domain" description="HAMP" evidence="17">
    <location>
        <begin position="246"/>
        <end position="298"/>
    </location>
</feature>
<evidence type="ECO:0000256" key="3">
    <source>
        <dbReference type="ARBA" id="ARBA00012438"/>
    </source>
</evidence>
<evidence type="ECO:0000256" key="10">
    <source>
        <dbReference type="ARBA" id="ARBA00022840"/>
    </source>
</evidence>
<dbReference type="GO" id="GO:0005524">
    <property type="term" value="F:ATP binding"/>
    <property type="evidence" value="ECO:0007669"/>
    <property type="project" value="UniProtKB-KW"/>
</dbReference>
<dbReference type="PRINTS" id="PR00344">
    <property type="entry name" value="BCTRLSENSOR"/>
</dbReference>
<evidence type="ECO:0000256" key="8">
    <source>
        <dbReference type="ARBA" id="ARBA00022741"/>
    </source>
</evidence>
<evidence type="ECO:0000256" key="2">
    <source>
        <dbReference type="ARBA" id="ARBA00004651"/>
    </source>
</evidence>
<dbReference type="InterPro" id="IPR036097">
    <property type="entry name" value="HisK_dim/P_sf"/>
</dbReference>
<feature type="transmembrane region" description="Helical" evidence="15">
    <location>
        <begin position="49"/>
        <end position="72"/>
    </location>
</feature>
<evidence type="ECO:0000256" key="15">
    <source>
        <dbReference type="SAM" id="Phobius"/>
    </source>
</evidence>
<keyword evidence="7 15" id="KW-0812">Transmembrane</keyword>
<dbReference type="FunFam" id="1.10.287.130:FF:000010">
    <property type="entry name" value="Two-component sensor histidine kinase"/>
    <property type="match status" value="1"/>
</dbReference>
<accession>A0A6J4LQ85</accession>
<evidence type="ECO:0000256" key="9">
    <source>
        <dbReference type="ARBA" id="ARBA00022777"/>
    </source>
</evidence>
<name>A0A6J4LQ85_9ACTN</name>
<evidence type="ECO:0000256" key="5">
    <source>
        <dbReference type="ARBA" id="ARBA00022553"/>
    </source>
</evidence>
<gene>
    <name evidence="18" type="ORF">AVDCRST_MAG46-1750</name>
</gene>
<keyword evidence="9 18" id="KW-0418">Kinase</keyword>
<dbReference type="InterPro" id="IPR004358">
    <property type="entry name" value="Sig_transdc_His_kin-like_C"/>
</dbReference>
<evidence type="ECO:0000259" key="17">
    <source>
        <dbReference type="PROSITE" id="PS50885"/>
    </source>
</evidence>
<dbReference type="InterPro" id="IPR005467">
    <property type="entry name" value="His_kinase_dom"/>
</dbReference>
<dbReference type="CDD" id="cd06225">
    <property type="entry name" value="HAMP"/>
    <property type="match status" value="1"/>
</dbReference>
<comment type="subcellular location">
    <subcellularLocation>
        <location evidence="2">Cell membrane</location>
        <topology evidence="2">Multi-pass membrane protein</topology>
    </subcellularLocation>
</comment>
<reference evidence="18" key="1">
    <citation type="submission" date="2020-02" db="EMBL/GenBank/DDBJ databases">
        <authorList>
            <person name="Meier V. D."/>
        </authorList>
    </citation>
    <scope>NUCLEOTIDE SEQUENCE</scope>
    <source>
        <strain evidence="18">AVDCRST_MAG46</strain>
    </source>
</reference>
<dbReference type="InterPro" id="IPR003594">
    <property type="entry name" value="HATPase_dom"/>
</dbReference>
<keyword evidence="4" id="KW-1003">Cell membrane</keyword>
<evidence type="ECO:0000259" key="16">
    <source>
        <dbReference type="PROSITE" id="PS50109"/>
    </source>
</evidence>
<dbReference type="SMART" id="SM00387">
    <property type="entry name" value="HATPase_c"/>
    <property type="match status" value="1"/>
</dbReference>
<sequence>MTSSRAPGAASLPAGTTSGGADRLDVLRGVLRVLATPVLAARRMYVSSIQARVVISVLLLSALVICLVGVLLTRQLAAGVSESKQVQSVNVAAGGVRSAQELLNAESEATTESELITPLVETLASRGGTPRTYEVEVSAASGASWFSDTAVYSGGGVPERLREQVQGSDDLMWTYTRMPGADGESVPAIAVGSEVRVATTGETYQLYYLFPMADEERTLVLLQRGLITAGLALMALVAAVAWLVTRQVVTPVRMARRIAERLAAGRLEERMHVRGDDDIARLGTSFNAMAESLQRQIRELEELSRVQQRFVSDVSHELRTPLTTVAMAADVLHDAKDSFDPVTARSAELLQNELDRFQDLLTDLLEISRYDAGAVKLEPETIDLVAVAHRMVAAHGSLAARANVDLAVVAPDEPVLVEADVRRVERVLRNLVTNALRYSGSDRVELRLAADDDTVAMAVRDWGVGLAPGESTLVFNRFWRADPARARSGGGTGLGLAIALEDAQLHGGWLQAWGSPGEGAQFRLTLPRRCGGHVVSSPIPLVPDDAPIAKVGELYARLDAPASQGVGGP</sequence>
<dbReference type="SUPFAM" id="SSF55874">
    <property type="entry name" value="ATPase domain of HSP90 chaperone/DNA topoisomerase II/histidine kinase"/>
    <property type="match status" value="1"/>
</dbReference>
<dbReference type="Gene3D" id="6.10.340.10">
    <property type="match status" value="1"/>
</dbReference>
<evidence type="ECO:0000313" key="18">
    <source>
        <dbReference type="EMBL" id="CAA9336950.1"/>
    </source>
</evidence>
<dbReference type="CDD" id="cd00082">
    <property type="entry name" value="HisKA"/>
    <property type="match status" value="1"/>
</dbReference>
<organism evidence="18">
    <name type="scientific">uncultured Nocardioidaceae bacterium</name>
    <dbReference type="NCBI Taxonomy" id="253824"/>
    <lineage>
        <taxon>Bacteria</taxon>
        <taxon>Bacillati</taxon>
        <taxon>Actinomycetota</taxon>
        <taxon>Actinomycetes</taxon>
        <taxon>Propionibacteriales</taxon>
        <taxon>Nocardioidaceae</taxon>
        <taxon>environmental samples</taxon>
    </lineage>
</organism>
<keyword evidence="13 15" id="KW-0472">Membrane</keyword>
<dbReference type="InterPro" id="IPR050736">
    <property type="entry name" value="Sensor_HK_Regulatory"/>
</dbReference>
<dbReference type="SUPFAM" id="SSF47384">
    <property type="entry name" value="Homodimeric domain of signal transducing histidine kinase"/>
    <property type="match status" value="1"/>
</dbReference>
<protein>
    <recommendedName>
        <fullName evidence="14">Sensor histidine kinase MtrB</fullName>
        <ecNumber evidence="3">2.7.13.3</ecNumber>
    </recommendedName>
</protein>
<dbReference type="Gene3D" id="1.10.287.130">
    <property type="match status" value="1"/>
</dbReference>
<evidence type="ECO:0000256" key="11">
    <source>
        <dbReference type="ARBA" id="ARBA00022989"/>
    </source>
</evidence>
<dbReference type="FunFam" id="3.30.565.10:FF:000013">
    <property type="entry name" value="Two-component sensor histidine kinase"/>
    <property type="match status" value="1"/>
</dbReference>
<dbReference type="GO" id="GO:0000155">
    <property type="term" value="F:phosphorelay sensor kinase activity"/>
    <property type="evidence" value="ECO:0007669"/>
    <property type="project" value="InterPro"/>
</dbReference>
<keyword evidence="11 15" id="KW-1133">Transmembrane helix</keyword>
<dbReference type="PROSITE" id="PS50885">
    <property type="entry name" value="HAMP"/>
    <property type="match status" value="1"/>
</dbReference>
<evidence type="ECO:0000256" key="14">
    <source>
        <dbReference type="ARBA" id="ARBA00035305"/>
    </source>
</evidence>
<dbReference type="PANTHER" id="PTHR43711:SF1">
    <property type="entry name" value="HISTIDINE KINASE 1"/>
    <property type="match status" value="1"/>
</dbReference>
<dbReference type="InterPro" id="IPR003661">
    <property type="entry name" value="HisK_dim/P_dom"/>
</dbReference>
<dbReference type="Gene3D" id="3.30.565.10">
    <property type="entry name" value="Histidine kinase-like ATPase, C-terminal domain"/>
    <property type="match status" value="1"/>
</dbReference>
<evidence type="ECO:0000256" key="4">
    <source>
        <dbReference type="ARBA" id="ARBA00022475"/>
    </source>
</evidence>
<feature type="domain" description="Histidine kinase" evidence="16">
    <location>
        <begin position="313"/>
        <end position="530"/>
    </location>
</feature>
<comment type="catalytic activity">
    <reaction evidence="1">
        <text>ATP + protein L-histidine = ADP + protein N-phospho-L-histidine.</text>
        <dbReference type="EC" id="2.7.13.3"/>
    </reaction>
</comment>